<dbReference type="PROSITE" id="PS51675">
    <property type="entry name" value="SAM_MT_TRM10"/>
    <property type="match status" value="1"/>
</dbReference>
<evidence type="ECO:0000256" key="7">
    <source>
        <dbReference type="ARBA" id="ARBA00032166"/>
    </source>
</evidence>
<dbReference type="PANTHER" id="PTHR13563">
    <property type="entry name" value="TRNA (GUANINE-9-) METHYLTRANSFERASE"/>
    <property type="match status" value="1"/>
</dbReference>
<keyword evidence="5" id="KW-0949">S-adenosyl-L-methionine</keyword>
<evidence type="ECO:0000256" key="9">
    <source>
        <dbReference type="SAM" id="MobiDB-lite"/>
    </source>
</evidence>
<dbReference type="InterPro" id="IPR007356">
    <property type="entry name" value="tRNA_m1G_MeTrfase_euk"/>
</dbReference>
<comment type="catalytic activity">
    <reaction evidence="8">
        <text>guanosine(9) in tRNA + S-adenosyl-L-methionine = N(1)-methylguanosine(9) in tRNA + S-adenosyl-L-homocysteine + H(+)</text>
        <dbReference type="Rhea" id="RHEA:43156"/>
        <dbReference type="Rhea" id="RHEA-COMP:10367"/>
        <dbReference type="Rhea" id="RHEA-COMP:10368"/>
        <dbReference type="ChEBI" id="CHEBI:15378"/>
        <dbReference type="ChEBI" id="CHEBI:57856"/>
        <dbReference type="ChEBI" id="CHEBI:59789"/>
        <dbReference type="ChEBI" id="CHEBI:73542"/>
        <dbReference type="ChEBI" id="CHEBI:74269"/>
        <dbReference type="EC" id="2.1.1.221"/>
    </reaction>
</comment>
<gene>
    <name evidence="11" type="ORF">NADFUDRAFT_46191</name>
</gene>
<dbReference type="EMBL" id="KV454408">
    <property type="protein sequence ID" value="ODQ66839.1"/>
    <property type="molecule type" value="Genomic_DNA"/>
</dbReference>
<accession>A0A1E3PN35</accession>
<dbReference type="OrthoDB" id="278300at2759"/>
<evidence type="ECO:0000256" key="8">
    <source>
        <dbReference type="ARBA" id="ARBA00048434"/>
    </source>
</evidence>
<dbReference type="GO" id="GO:0052905">
    <property type="term" value="F:tRNA (guanosine(9)-N1)-methyltransferase activity"/>
    <property type="evidence" value="ECO:0007669"/>
    <property type="project" value="UniProtKB-EC"/>
</dbReference>
<evidence type="ECO:0000259" key="10">
    <source>
        <dbReference type="PROSITE" id="PS51675"/>
    </source>
</evidence>
<evidence type="ECO:0000256" key="1">
    <source>
        <dbReference type="ARBA" id="ARBA00012797"/>
    </source>
</evidence>
<dbReference type="GO" id="GO:0005634">
    <property type="term" value="C:nucleus"/>
    <property type="evidence" value="ECO:0007669"/>
    <property type="project" value="TreeGrafter"/>
</dbReference>
<evidence type="ECO:0000256" key="2">
    <source>
        <dbReference type="ARBA" id="ARBA00020451"/>
    </source>
</evidence>
<protein>
    <recommendedName>
        <fullName evidence="2">tRNA (guanine(9)-N1)-methyltransferase</fullName>
        <ecNumber evidence="1">2.1.1.221</ecNumber>
    </recommendedName>
    <alternativeName>
        <fullName evidence="7">tRNA methyltransferase 10</fullName>
    </alternativeName>
    <alternativeName>
        <fullName evidence="6">tRNA(m1G9)-methyltransferase</fullName>
    </alternativeName>
</protein>
<dbReference type="GO" id="GO:0000049">
    <property type="term" value="F:tRNA binding"/>
    <property type="evidence" value="ECO:0007669"/>
    <property type="project" value="TreeGrafter"/>
</dbReference>
<name>A0A1E3PN35_9ASCO</name>
<evidence type="ECO:0000256" key="6">
    <source>
        <dbReference type="ARBA" id="ARBA00031792"/>
    </source>
</evidence>
<dbReference type="PANTHER" id="PTHR13563:SF13">
    <property type="entry name" value="TRNA METHYLTRANSFERASE 10 HOMOLOG A"/>
    <property type="match status" value="1"/>
</dbReference>
<dbReference type="Gene3D" id="3.40.1280.30">
    <property type="match status" value="1"/>
</dbReference>
<dbReference type="GO" id="GO:0002939">
    <property type="term" value="P:tRNA N1-guanine methylation"/>
    <property type="evidence" value="ECO:0007669"/>
    <property type="project" value="TreeGrafter"/>
</dbReference>
<dbReference type="AlphaFoldDB" id="A0A1E3PN35"/>
<organism evidence="11 12">
    <name type="scientific">Nadsonia fulvescens var. elongata DSM 6958</name>
    <dbReference type="NCBI Taxonomy" id="857566"/>
    <lineage>
        <taxon>Eukaryota</taxon>
        <taxon>Fungi</taxon>
        <taxon>Dikarya</taxon>
        <taxon>Ascomycota</taxon>
        <taxon>Saccharomycotina</taxon>
        <taxon>Dipodascomycetes</taxon>
        <taxon>Dipodascales</taxon>
        <taxon>Dipodascales incertae sedis</taxon>
        <taxon>Nadsonia</taxon>
    </lineage>
</organism>
<evidence type="ECO:0000313" key="11">
    <source>
        <dbReference type="EMBL" id="ODQ66839.1"/>
    </source>
</evidence>
<dbReference type="InterPro" id="IPR028564">
    <property type="entry name" value="MT_TRM10-typ"/>
</dbReference>
<keyword evidence="3" id="KW-0489">Methyltransferase</keyword>
<dbReference type="InterPro" id="IPR038459">
    <property type="entry name" value="MT_TRM10-typ_sf"/>
</dbReference>
<dbReference type="STRING" id="857566.A0A1E3PN35"/>
<feature type="region of interest" description="Disordered" evidence="9">
    <location>
        <begin position="83"/>
        <end position="110"/>
    </location>
</feature>
<sequence length="341" mass="38066">MSETMSPSKDNDAVPENVTAVENKPLAVPHKEPLFNSKTAQIPEGMSKSAWKKQQKALAWESQKPDFCNARREKRKVLKAARRERKLASQTGEEVVSPAPDSPASATPRTPFELNRLNTRVIVDCGFDDLMTETERTSLASQVVRCYSENKKGPNAVNLTISSLNKKLLTRFNTNMRQLHLQWKNVEILERDFTLPTDPSELANWVYLSSDSPNTLDILEEGKTYIVGGIVDKGRYVDLCKSKAEKLGIQTAKLPINDYIALAGRKVLTTNHVFELLLKWFEVGNWKSAFEMVLPARKILTKKTNCDNNNVTASETPKTGLSTNVPVEAFAAENPIDTSST</sequence>
<proteinExistence type="predicted"/>
<dbReference type="Proteomes" id="UP000095009">
    <property type="component" value="Unassembled WGS sequence"/>
</dbReference>
<reference evidence="11 12" key="1">
    <citation type="journal article" date="2016" name="Proc. Natl. Acad. Sci. U.S.A.">
        <title>Comparative genomics of biotechnologically important yeasts.</title>
        <authorList>
            <person name="Riley R."/>
            <person name="Haridas S."/>
            <person name="Wolfe K.H."/>
            <person name="Lopes M.R."/>
            <person name="Hittinger C.T."/>
            <person name="Goeker M."/>
            <person name="Salamov A.A."/>
            <person name="Wisecaver J.H."/>
            <person name="Long T.M."/>
            <person name="Calvey C.H."/>
            <person name="Aerts A.L."/>
            <person name="Barry K.W."/>
            <person name="Choi C."/>
            <person name="Clum A."/>
            <person name="Coughlan A.Y."/>
            <person name="Deshpande S."/>
            <person name="Douglass A.P."/>
            <person name="Hanson S.J."/>
            <person name="Klenk H.-P."/>
            <person name="LaButti K.M."/>
            <person name="Lapidus A."/>
            <person name="Lindquist E.A."/>
            <person name="Lipzen A.M."/>
            <person name="Meier-Kolthoff J.P."/>
            <person name="Ohm R.A."/>
            <person name="Otillar R.P."/>
            <person name="Pangilinan J.L."/>
            <person name="Peng Y."/>
            <person name="Rokas A."/>
            <person name="Rosa C.A."/>
            <person name="Scheuner C."/>
            <person name="Sibirny A.A."/>
            <person name="Slot J.C."/>
            <person name="Stielow J.B."/>
            <person name="Sun H."/>
            <person name="Kurtzman C.P."/>
            <person name="Blackwell M."/>
            <person name="Grigoriev I.V."/>
            <person name="Jeffries T.W."/>
        </authorList>
    </citation>
    <scope>NUCLEOTIDE SEQUENCE [LARGE SCALE GENOMIC DNA]</scope>
    <source>
        <strain evidence="11 12">DSM 6958</strain>
    </source>
</reference>
<keyword evidence="4" id="KW-0808">Transferase</keyword>
<dbReference type="EC" id="2.1.1.221" evidence="1"/>
<feature type="compositionally biased region" description="Low complexity" evidence="9">
    <location>
        <begin position="97"/>
        <end position="106"/>
    </location>
</feature>
<evidence type="ECO:0000256" key="3">
    <source>
        <dbReference type="ARBA" id="ARBA00022603"/>
    </source>
</evidence>
<keyword evidence="12" id="KW-1185">Reference proteome</keyword>
<evidence type="ECO:0000313" key="12">
    <source>
        <dbReference type="Proteomes" id="UP000095009"/>
    </source>
</evidence>
<feature type="domain" description="SAM-dependent MTase TRM10-type" evidence="10">
    <location>
        <begin position="107"/>
        <end position="301"/>
    </location>
</feature>
<evidence type="ECO:0000256" key="4">
    <source>
        <dbReference type="ARBA" id="ARBA00022679"/>
    </source>
</evidence>
<dbReference type="CDD" id="cd18089">
    <property type="entry name" value="SPOUT_Trm10-like"/>
    <property type="match status" value="1"/>
</dbReference>
<evidence type="ECO:0000256" key="5">
    <source>
        <dbReference type="ARBA" id="ARBA00022691"/>
    </source>
</evidence>